<gene>
    <name evidence="3" type="ORF">K444DRAFT_630580</name>
</gene>
<sequence length="295" mass="31935">MELSSALLCPALPCSALLWRASCSLHPDCTKFEPATEQQDFVLFDRTLVCVFPRPSPDIGGAGAPSRGSCRLAANDPKAVQDGQATTQDPKDRASGFLSRPATGARANLASTRDYHFAGATTVSQFCWLVLRIGTDLILSSDGAGWWASQGDCLHPLAIYGKVFCFLGPHFPDTLQFSRCHWGRCCQVVSLLACPRTDLSSSASVRAASKGSIFCEAKLRTMIAHHLHGARPERAQDVSPSLLPHRASRNRTAGLLRTSSCKSEALGTDNGYFIFDRSQHEARMGFDVGHRRSPG</sequence>
<dbReference type="EMBL" id="KZ613817">
    <property type="protein sequence ID" value="PMD58923.1"/>
    <property type="molecule type" value="Genomic_DNA"/>
</dbReference>
<evidence type="ECO:0008006" key="5">
    <source>
        <dbReference type="Google" id="ProtNLM"/>
    </source>
</evidence>
<proteinExistence type="predicted"/>
<dbReference type="Proteomes" id="UP000235371">
    <property type="component" value="Unassembled WGS sequence"/>
</dbReference>
<reference evidence="3 4" key="1">
    <citation type="submission" date="2016-04" db="EMBL/GenBank/DDBJ databases">
        <title>A degradative enzymes factory behind the ericoid mycorrhizal symbiosis.</title>
        <authorList>
            <consortium name="DOE Joint Genome Institute"/>
            <person name="Martino E."/>
            <person name="Morin E."/>
            <person name="Grelet G."/>
            <person name="Kuo A."/>
            <person name="Kohler A."/>
            <person name="Daghino S."/>
            <person name="Barry K."/>
            <person name="Choi C."/>
            <person name="Cichocki N."/>
            <person name="Clum A."/>
            <person name="Copeland A."/>
            <person name="Hainaut M."/>
            <person name="Haridas S."/>
            <person name="Labutti K."/>
            <person name="Lindquist E."/>
            <person name="Lipzen A."/>
            <person name="Khouja H.-R."/>
            <person name="Murat C."/>
            <person name="Ohm R."/>
            <person name="Olson A."/>
            <person name="Spatafora J."/>
            <person name="Veneault-Fourrey C."/>
            <person name="Henrissat B."/>
            <person name="Grigoriev I."/>
            <person name="Martin F."/>
            <person name="Perotto S."/>
        </authorList>
    </citation>
    <scope>NUCLEOTIDE SEQUENCE [LARGE SCALE GENOMIC DNA]</scope>
    <source>
        <strain evidence="3 4">E</strain>
    </source>
</reference>
<evidence type="ECO:0000313" key="3">
    <source>
        <dbReference type="EMBL" id="PMD58923.1"/>
    </source>
</evidence>
<accession>A0A2J6T7H9</accession>
<keyword evidence="2" id="KW-0732">Signal</keyword>
<evidence type="ECO:0000313" key="4">
    <source>
        <dbReference type="Proteomes" id="UP000235371"/>
    </source>
</evidence>
<feature type="signal peptide" evidence="2">
    <location>
        <begin position="1"/>
        <end position="16"/>
    </location>
</feature>
<keyword evidence="4" id="KW-1185">Reference proteome</keyword>
<dbReference type="AlphaFoldDB" id="A0A2J6T7H9"/>
<feature type="chain" id="PRO_5014390305" description="Secreted protein" evidence="2">
    <location>
        <begin position="17"/>
        <end position="295"/>
    </location>
</feature>
<protein>
    <recommendedName>
        <fullName evidence="5">Secreted protein</fullName>
    </recommendedName>
</protein>
<evidence type="ECO:0000256" key="2">
    <source>
        <dbReference type="SAM" id="SignalP"/>
    </source>
</evidence>
<evidence type="ECO:0000256" key="1">
    <source>
        <dbReference type="SAM" id="MobiDB-lite"/>
    </source>
</evidence>
<dbReference type="InParanoid" id="A0A2J6T7H9"/>
<organism evidence="3 4">
    <name type="scientific">Hyaloscypha bicolor E</name>
    <dbReference type="NCBI Taxonomy" id="1095630"/>
    <lineage>
        <taxon>Eukaryota</taxon>
        <taxon>Fungi</taxon>
        <taxon>Dikarya</taxon>
        <taxon>Ascomycota</taxon>
        <taxon>Pezizomycotina</taxon>
        <taxon>Leotiomycetes</taxon>
        <taxon>Helotiales</taxon>
        <taxon>Hyaloscyphaceae</taxon>
        <taxon>Hyaloscypha</taxon>
        <taxon>Hyaloscypha bicolor</taxon>
    </lineage>
</organism>
<name>A0A2J6T7H9_9HELO</name>
<dbReference type="RefSeq" id="XP_024735827.1">
    <property type="nucleotide sequence ID" value="XM_024883235.1"/>
</dbReference>
<dbReference type="GeneID" id="36591312"/>
<feature type="region of interest" description="Disordered" evidence="1">
    <location>
        <begin position="79"/>
        <end position="99"/>
    </location>
</feature>